<dbReference type="CDD" id="cd19530">
    <property type="entry name" value="RecA-like_NVL_r2-like"/>
    <property type="match status" value="1"/>
</dbReference>
<proteinExistence type="inferred from homology"/>
<evidence type="ECO:0000256" key="3">
    <source>
        <dbReference type="ARBA" id="ARBA00022490"/>
    </source>
</evidence>
<dbReference type="GO" id="GO:0005737">
    <property type="term" value="C:cytoplasm"/>
    <property type="evidence" value="ECO:0007669"/>
    <property type="project" value="UniProtKB-SubCell"/>
</dbReference>
<keyword evidence="9" id="KW-1185">Reference proteome</keyword>
<dbReference type="FunFam" id="1.10.8.60:FF:000109">
    <property type="entry name" value="Cell division control protein 48 homolog C"/>
    <property type="match status" value="1"/>
</dbReference>
<evidence type="ECO:0000256" key="4">
    <source>
        <dbReference type="ARBA" id="ARBA00022741"/>
    </source>
</evidence>
<reference evidence="9" key="1">
    <citation type="journal article" date="2020" name="Nat. Commun.">
        <title>Genome assembly of wild tea tree DASZ reveals pedigree and selection history of tea varieties.</title>
        <authorList>
            <person name="Zhang W."/>
            <person name="Zhang Y."/>
            <person name="Qiu H."/>
            <person name="Guo Y."/>
            <person name="Wan H."/>
            <person name="Zhang X."/>
            <person name="Scossa F."/>
            <person name="Alseekh S."/>
            <person name="Zhang Q."/>
            <person name="Wang P."/>
            <person name="Xu L."/>
            <person name="Schmidt M.H."/>
            <person name="Jia X."/>
            <person name="Li D."/>
            <person name="Zhu A."/>
            <person name="Guo F."/>
            <person name="Chen W."/>
            <person name="Ni D."/>
            <person name="Usadel B."/>
            <person name="Fernie A.R."/>
            <person name="Wen W."/>
        </authorList>
    </citation>
    <scope>NUCLEOTIDE SEQUENCE [LARGE SCALE GENOMIC DNA]</scope>
    <source>
        <strain evidence="9">cv. G240</strain>
    </source>
</reference>
<dbReference type="SUPFAM" id="SSF52540">
    <property type="entry name" value="P-loop containing nucleoside triphosphate hydrolases"/>
    <property type="match status" value="2"/>
</dbReference>
<dbReference type="Gene3D" id="3.40.50.300">
    <property type="entry name" value="P-loop containing nucleotide triphosphate hydrolases"/>
    <property type="match status" value="2"/>
</dbReference>
<dbReference type="PANTHER" id="PTHR48470">
    <property type="entry name" value="CELL DIVISION CONTROL PROTEIN 48 C ISOFORM 1"/>
    <property type="match status" value="1"/>
</dbReference>
<dbReference type="Pfam" id="PF00004">
    <property type="entry name" value="AAA"/>
    <property type="match status" value="2"/>
</dbReference>
<evidence type="ECO:0000256" key="2">
    <source>
        <dbReference type="ARBA" id="ARBA00006914"/>
    </source>
</evidence>
<dbReference type="InterPro" id="IPR041569">
    <property type="entry name" value="AAA_lid_3"/>
</dbReference>
<evidence type="ECO:0000259" key="7">
    <source>
        <dbReference type="SMART" id="SM00382"/>
    </source>
</evidence>
<keyword evidence="4" id="KW-0547">Nucleotide-binding</keyword>
<dbReference type="FunFam" id="3.40.50.300:FF:000365">
    <property type="entry name" value="Ribosome biogenesis ATPase RIX7"/>
    <property type="match status" value="1"/>
</dbReference>
<dbReference type="InterPro" id="IPR003959">
    <property type="entry name" value="ATPase_AAA_core"/>
</dbReference>
<dbReference type="AlphaFoldDB" id="A0A7J7HFT7"/>
<dbReference type="PANTHER" id="PTHR48470:SF1">
    <property type="entry name" value="CELL DIVISION CONTROL PROTEIN 48 C ISOFORM 1"/>
    <property type="match status" value="1"/>
</dbReference>
<gene>
    <name evidence="8" type="ORF">HYC85_009281</name>
</gene>
<dbReference type="InterPro" id="IPR027417">
    <property type="entry name" value="P-loop_NTPase"/>
</dbReference>
<dbReference type="Proteomes" id="UP000593564">
    <property type="component" value="Unassembled WGS sequence"/>
</dbReference>
<protein>
    <recommendedName>
        <fullName evidence="7">AAA+ ATPase domain-containing protein</fullName>
    </recommendedName>
</protein>
<reference evidence="8 9" key="2">
    <citation type="submission" date="2020-07" db="EMBL/GenBank/DDBJ databases">
        <title>Genome assembly of wild tea tree DASZ reveals pedigree and selection history of tea varieties.</title>
        <authorList>
            <person name="Zhang W."/>
        </authorList>
    </citation>
    <scope>NUCLEOTIDE SEQUENCE [LARGE SCALE GENOMIC DNA]</scope>
    <source>
        <strain evidence="9">cv. G240</strain>
        <tissue evidence="8">Leaf</tissue>
    </source>
</reference>
<dbReference type="Gene3D" id="1.10.8.60">
    <property type="match status" value="2"/>
</dbReference>
<keyword evidence="3" id="KW-0963">Cytoplasm</keyword>
<sequence length="952" mass="105881">MGSRRRGGGGGGGSPSTVFERVLCRRIESCKSNHATIDELVANLRMNFPEYGRHKLQPFTRTVQQTLEHHMKSKKTIKSSSLGRPSTSNHHEYQDNHRPARKKMKIIDASDERLQQLENQHIRRNQRGQSTSESESESADGTDGAVSTSEDAVYGEKFEPEFDLMKSMLRDMYSESKDASKLKNVELEVVNNNNNKVTKKVDLFGGDSGFGKRDAKGFSGGGGGDEEEEAKGKDGPRFTDLGGMEGVVEELKMEVIVPLYHPQLPRWLGVRPMAGILLHGPPGCGKTKLAHAIANETGVPFYKISATELVSGASEENIRELFAKAYRTAPSIVFIDEIDAIASKRENLQREMERRIVTQLMTCMDESHRLVQPADVDPNAESSNIRPGYVLVIGATNRPDAVDPALRRPGRFDREIVLGVPDENARVQILSVLTRNLRLEGAFDLLKIARSTPGFVGADLAALANKAGNLAMKRIIDRRKSQQSREPTDEDTEDWWRLPWLPEEMENLSITMADFEEAAKLVQPSSRREGFSAIPNVKWEDVGGLHLLRQEFDRYIVRRIKYPEDYEGFGVDLETGFLLYGPPGCGKTLIAKAVANEAGANFIHIKGPELLNKYVGESELAVRTIFSRARTCSPCILFFDEVDALTTKRGKEGGWVVERLLNQLLVELDGAEQRQGVYVIGATNRPEVMDRAVLRPGRFGKLLYVPLPSPDERGLILKALARKKPIDASVDLIAIGRDEACENLSGADLSALMNEAAMAALEEKLIAQSSSSDATSLTINKTHFEQALEKISPSVSSKKASKQCESRLGKMEYLLMILRIVATARILIGLQTGRGNFHSELSVFSEKLKNGKIENCRMNSFHYNIYKKKSRITKEDIRDGAIMSPPSQKPGRNEPRVTESFILVQEDLEPSINVIMVNHEADKEDLIQLRKQCYEYRDDLTGLAGNGVTETA</sequence>
<evidence type="ECO:0000313" key="9">
    <source>
        <dbReference type="Proteomes" id="UP000593564"/>
    </source>
</evidence>
<comment type="similarity">
    <text evidence="2">Belongs to the AAA ATPase family.</text>
</comment>
<dbReference type="InterPro" id="IPR031996">
    <property type="entry name" value="NVL2_nucleolin-bd"/>
</dbReference>
<keyword evidence="5" id="KW-0067">ATP-binding</keyword>
<feature type="domain" description="AAA+ ATPase" evidence="7">
    <location>
        <begin position="272"/>
        <end position="422"/>
    </location>
</feature>
<feature type="region of interest" description="Disordered" evidence="6">
    <location>
        <begin position="66"/>
        <end position="101"/>
    </location>
</feature>
<dbReference type="Pfam" id="PF17862">
    <property type="entry name" value="AAA_lid_3"/>
    <property type="match status" value="2"/>
</dbReference>
<evidence type="ECO:0000256" key="6">
    <source>
        <dbReference type="SAM" id="MobiDB-lite"/>
    </source>
</evidence>
<evidence type="ECO:0000256" key="5">
    <source>
        <dbReference type="ARBA" id="ARBA00022840"/>
    </source>
</evidence>
<feature type="compositionally biased region" description="Polar residues" evidence="6">
    <location>
        <begin position="78"/>
        <end position="88"/>
    </location>
</feature>
<evidence type="ECO:0000313" key="8">
    <source>
        <dbReference type="EMBL" id="KAF5951337.1"/>
    </source>
</evidence>
<dbReference type="PROSITE" id="PS00674">
    <property type="entry name" value="AAA"/>
    <property type="match status" value="2"/>
</dbReference>
<comment type="subcellular location">
    <subcellularLocation>
        <location evidence="1">Cytoplasm</location>
    </subcellularLocation>
</comment>
<dbReference type="GO" id="GO:0005524">
    <property type="term" value="F:ATP binding"/>
    <property type="evidence" value="ECO:0007669"/>
    <property type="project" value="UniProtKB-KW"/>
</dbReference>
<dbReference type="InterPro" id="IPR055278">
    <property type="entry name" value="CDC48c"/>
</dbReference>
<dbReference type="InterPro" id="IPR003593">
    <property type="entry name" value="AAA+_ATPase"/>
</dbReference>
<comment type="caution">
    <text evidence="8">The sequence shown here is derived from an EMBL/GenBank/DDBJ whole genome shotgun (WGS) entry which is preliminary data.</text>
</comment>
<dbReference type="SMART" id="SM00382">
    <property type="entry name" value="AAA"/>
    <property type="match status" value="2"/>
</dbReference>
<dbReference type="GO" id="GO:0016887">
    <property type="term" value="F:ATP hydrolysis activity"/>
    <property type="evidence" value="ECO:0007669"/>
    <property type="project" value="InterPro"/>
</dbReference>
<feature type="domain" description="AAA+ ATPase" evidence="7">
    <location>
        <begin position="573"/>
        <end position="709"/>
    </location>
</feature>
<evidence type="ECO:0000256" key="1">
    <source>
        <dbReference type="ARBA" id="ARBA00004496"/>
    </source>
</evidence>
<feature type="region of interest" description="Disordered" evidence="6">
    <location>
        <begin position="214"/>
        <end position="239"/>
    </location>
</feature>
<feature type="compositionally biased region" description="Basic and acidic residues" evidence="6">
    <location>
        <begin position="89"/>
        <end position="98"/>
    </location>
</feature>
<organism evidence="8 9">
    <name type="scientific">Camellia sinensis</name>
    <name type="common">Tea plant</name>
    <name type="synonym">Thea sinensis</name>
    <dbReference type="NCBI Taxonomy" id="4442"/>
    <lineage>
        <taxon>Eukaryota</taxon>
        <taxon>Viridiplantae</taxon>
        <taxon>Streptophyta</taxon>
        <taxon>Embryophyta</taxon>
        <taxon>Tracheophyta</taxon>
        <taxon>Spermatophyta</taxon>
        <taxon>Magnoliopsida</taxon>
        <taxon>eudicotyledons</taxon>
        <taxon>Gunneridae</taxon>
        <taxon>Pentapetalae</taxon>
        <taxon>asterids</taxon>
        <taxon>Ericales</taxon>
        <taxon>Theaceae</taxon>
        <taxon>Camellia</taxon>
    </lineage>
</organism>
<name>A0A7J7HFT7_CAMSI</name>
<feature type="region of interest" description="Disordered" evidence="6">
    <location>
        <begin position="119"/>
        <end position="153"/>
    </location>
</feature>
<dbReference type="Pfam" id="PF16725">
    <property type="entry name" value="Nucleolin_bd"/>
    <property type="match status" value="1"/>
</dbReference>
<dbReference type="EMBL" id="JACBKZ010000004">
    <property type="protein sequence ID" value="KAF5951337.1"/>
    <property type="molecule type" value="Genomic_DNA"/>
</dbReference>
<accession>A0A7J7HFT7</accession>
<dbReference type="InterPro" id="IPR003960">
    <property type="entry name" value="ATPase_AAA_CS"/>
</dbReference>
<dbReference type="FunFam" id="3.40.50.300:FF:000567">
    <property type="entry name" value="ATPase, AAA family protein"/>
    <property type="match status" value="1"/>
</dbReference>